<proteinExistence type="predicted"/>
<dbReference type="Proteomes" id="UP001164714">
    <property type="component" value="Chromosome"/>
</dbReference>
<evidence type="ECO:0000313" key="2">
    <source>
        <dbReference type="Proteomes" id="UP001164714"/>
    </source>
</evidence>
<dbReference type="EMBL" id="CP114063">
    <property type="protein sequence ID" value="WAT24913.1"/>
    <property type="molecule type" value="Genomic_DNA"/>
</dbReference>
<evidence type="ECO:0000313" key="1">
    <source>
        <dbReference type="EMBL" id="WAT24913.1"/>
    </source>
</evidence>
<gene>
    <name evidence="1" type="ORF">OZ415_02070</name>
</gene>
<dbReference type="RefSeq" id="WP_268403607.1">
    <property type="nucleotide sequence ID" value="NZ_CP114063.1"/>
</dbReference>
<organism evidence="1 2">
    <name type="scientific">Aerococcus urinaeequi</name>
    <dbReference type="NCBI Taxonomy" id="51665"/>
    <lineage>
        <taxon>Bacteria</taxon>
        <taxon>Bacillati</taxon>
        <taxon>Bacillota</taxon>
        <taxon>Bacilli</taxon>
        <taxon>Lactobacillales</taxon>
        <taxon>Aerococcaceae</taxon>
        <taxon>Aerococcus</taxon>
    </lineage>
</organism>
<accession>A0AA47GC46</accession>
<protein>
    <submittedName>
        <fullName evidence="1">Uncharacterized protein</fullName>
    </submittedName>
</protein>
<reference evidence="1" key="1">
    <citation type="submission" date="2022-12" db="EMBL/GenBank/DDBJ databases">
        <title>Whole genome sequence analysis of a duck derived balloon bacteium Aerococcus urinaeequi henan2020.</title>
        <authorList>
            <person name="Zhang H."/>
            <person name="Qiao H.X."/>
            <person name="Bian C.Z."/>
            <person name="Shu J.C."/>
        </authorList>
    </citation>
    <scope>NUCLEOTIDE SEQUENCE</scope>
    <source>
        <strain evidence="1">2020-HN-1</strain>
    </source>
</reference>
<dbReference type="AlphaFoldDB" id="A0AA47GC46"/>
<name>A0AA47GC46_9LACT</name>
<sequence>MRLFQPLHDYTKSLLSAIPTADPESEKVRQRLHFEGLAYSEDQWADCSLVEVAPDHFVYCHPSEVAGYKAQAKPALALV</sequence>